<dbReference type="EMBL" id="CP014862">
    <property type="protein sequence ID" value="ASJ02029.1"/>
    <property type="molecule type" value="Genomic_DNA"/>
</dbReference>
<organism evidence="1 2">
    <name type="scientific">Thermococcus profundus</name>
    <dbReference type="NCBI Taxonomy" id="49899"/>
    <lineage>
        <taxon>Archaea</taxon>
        <taxon>Methanobacteriati</taxon>
        <taxon>Methanobacteriota</taxon>
        <taxon>Thermococci</taxon>
        <taxon>Thermococcales</taxon>
        <taxon>Thermococcaceae</taxon>
        <taxon>Thermococcus</taxon>
    </lineage>
</organism>
<dbReference type="Pfam" id="PF07849">
    <property type="entry name" value="DUF1641"/>
    <property type="match status" value="1"/>
</dbReference>
<reference evidence="1 2" key="1">
    <citation type="submission" date="2016-03" db="EMBL/GenBank/DDBJ databases">
        <title>Complete genome sequence of Thermococcus profundus strain DT5432.</title>
        <authorList>
            <person name="Oger P.M."/>
        </authorList>
    </citation>
    <scope>NUCLEOTIDE SEQUENCE [LARGE SCALE GENOMIC DNA]</scope>
    <source>
        <strain evidence="1 2">DT 5432</strain>
    </source>
</reference>
<gene>
    <name evidence="1" type="ORF">A3L09_01485</name>
</gene>
<protein>
    <recommendedName>
        <fullName evidence="3">DUF1641 domain-containing protein</fullName>
    </recommendedName>
</protein>
<dbReference type="AlphaFoldDB" id="A0A2Z2M9J4"/>
<evidence type="ECO:0000313" key="2">
    <source>
        <dbReference type="Proteomes" id="UP000250179"/>
    </source>
</evidence>
<accession>A0A2Z2M9J4</accession>
<dbReference type="Proteomes" id="UP000250179">
    <property type="component" value="Chromosome"/>
</dbReference>
<evidence type="ECO:0000313" key="1">
    <source>
        <dbReference type="EMBL" id="ASJ02029.1"/>
    </source>
</evidence>
<dbReference type="RefSeq" id="WP_088857298.1">
    <property type="nucleotide sequence ID" value="NZ_CP014862.1"/>
</dbReference>
<keyword evidence="2" id="KW-1185">Reference proteome</keyword>
<dbReference type="OrthoDB" id="56850at2157"/>
<dbReference type="GeneID" id="33319041"/>
<dbReference type="KEGG" id="tprf:A3L09_01485"/>
<evidence type="ECO:0008006" key="3">
    <source>
        <dbReference type="Google" id="ProtNLM"/>
    </source>
</evidence>
<name>A0A2Z2M9J4_THEPR</name>
<proteinExistence type="predicted"/>
<sequence>MSELNLTPEEIAAVKELAEVALALKKGGTLGLLKAVTENGDKLLETIAEEKAVLRLLGVGNAALEPVRELETSEVREIEWNTEELVRALLKALSKTDPKEIPRVGMTAALGYLRDEDVQKGLGFLLTLAKNLGAAMNGKL</sequence>
<dbReference type="InterPro" id="IPR012440">
    <property type="entry name" value="DUF1641"/>
</dbReference>